<dbReference type="KEGG" id="rhs:A3Q41_05055"/>
<dbReference type="AlphaFoldDB" id="A0A143QTH2"/>
<dbReference type="RefSeq" id="WP_157889905.1">
    <property type="nucleotide sequence ID" value="NZ_CP015221.1"/>
</dbReference>
<accession>A0A143QTH2</accession>
<keyword evidence="3" id="KW-0614">Plasmid</keyword>
<evidence type="ECO:0000313" key="4">
    <source>
        <dbReference type="Proteomes" id="UP000076038"/>
    </source>
</evidence>
<proteinExistence type="predicted"/>
<dbReference type="Proteomes" id="UP000076038">
    <property type="component" value="Plasmid unnamed1"/>
</dbReference>
<keyword evidence="4" id="KW-1185">Reference proteome</keyword>
<reference evidence="3 4" key="1">
    <citation type="journal article" date="2016" name="Genome Announc.">
        <title>Complete Genome and Plasmid Sequences for Rhodococcus fascians D188 and Draft Sequences for Rhodococcus Isolates PBTS 1 and PBTS 2.</title>
        <authorList>
            <person name="Stamler R.A."/>
            <person name="Vereecke D."/>
            <person name="Zhang Y."/>
            <person name="Schilkey F."/>
            <person name="Devitt N."/>
            <person name="Randall J.J."/>
        </authorList>
    </citation>
    <scope>NUCLEOTIDE SEQUENCE [LARGE SCALE GENOMIC DNA]</scope>
    <source>
        <strain evidence="3 4">PBTS2</strain>
        <plasmid evidence="3">unnamed1</plasmid>
    </source>
</reference>
<evidence type="ECO:0000259" key="2">
    <source>
        <dbReference type="Pfam" id="PF18007"/>
    </source>
</evidence>
<evidence type="ECO:0000256" key="1">
    <source>
        <dbReference type="SAM" id="MobiDB-lite"/>
    </source>
</evidence>
<dbReference type="InterPro" id="IPR041458">
    <property type="entry name" value="Rv3651-like_N"/>
</dbReference>
<protein>
    <recommendedName>
        <fullName evidence="2">Rv3651-like N-terminal domain-containing protein</fullName>
    </recommendedName>
</protein>
<feature type="region of interest" description="Disordered" evidence="1">
    <location>
        <begin position="159"/>
        <end position="179"/>
    </location>
</feature>
<feature type="domain" description="Rv3651-like N-terminal" evidence="2">
    <location>
        <begin position="7"/>
        <end position="97"/>
    </location>
</feature>
<reference evidence="4" key="2">
    <citation type="submission" date="2016-04" db="EMBL/GenBank/DDBJ databases">
        <title>Complete Genome and Plasmid Sequences for Rhodococcus fascians D188 and Draft Sequences for Rhodococcus spp. Isolates PBTS 1 and PBTS 2.</title>
        <authorList>
            <person name="Stamer R."/>
            <person name="Vereecke D."/>
            <person name="Zhang Y."/>
            <person name="Schilkey F."/>
            <person name="Devitt N."/>
            <person name="Randall J."/>
        </authorList>
    </citation>
    <scope>NUCLEOTIDE SEQUENCE [LARGE SCALE GENOMIC DNA]</scope>
    <source>
        <strain evidence="4">PBTS2</strain>
        <plasmid evidence="4">unnamed1</plasmid>
    </source>
</reference>
<dbReference type="OrthoDB" id="4567343at2"/>
<geneLocation type="plasmid" evidence="3 4">
    <name>unnamed1</name>
</geneLocation>
<sequence length="191" mass="21787">MDIVNSWHLVETLVPGQMTVISTGGKVRDWTKIDRLSPGPEFDLRGFLELTRSSCSEQDVIFKGRRRQVRIRAVPVLGPSGETHGIQVWVGDPEVEPDPVRTVSGIAWLLETHRHRADSRGFHDVRRPLRLITYRNEPRLSTTPSRQIRWVRGVVRPGAGPYTRSEVGRPDVRSPRRWPNHALALLGQREN</sequence>
<name>A0A143QTH2_RHOFA</name>
<dbReference type="Pfam" id="PF18007">
    <property type="entry name" value="Rv3651-like_N"/>
    <property type="match status" value="1"/>
</dbReference>
<organism evidence="3 4">
    <name type="scientific">Rhodococcoides fascians</name>
    <name type="common">Rhodococcus fascians</name>
    <dbReference type="NCBI Taxonomy" id="1828"/>
    <lineage>
        <taxon>Bacteria</taxon>
        <taxon>Bacillati</taxon>
        <taxon>Actinomycetota</taxon>
        <taxon>Actinomycetes</taxon>
        <taxon>Mycobacteriales</taxon>
        <taxon>Nocardiaceae</taxon>
        <taxon>Rhodococcoides</taxon>
    </lineage>
</organism>
<evidence type="ECO:0000313" key="3">
    <source>
        <dbReference type="EMBL" id="AMY26310.1"/>
    </source>
</evidence>
<gene>
    <name evidence="3" type="ORF">A3Q41_05055</name>
</gene>
<dbReference type="PATRIC" id="fig|1653479.3.peg.5126"/>
<dbReference type="EMBL" id="CP015221">
    <property type="protein sequence ID" value="AMY26310.1"/>
    <property type="molecule type" value="Genomic_DNA"/>
</dbReference>